<dbReference type="RefSeq" id="WP_201924096.1">
    <property type="nucleotide sequence ID" value="NZ_JAERQG010000005.1"/>
</dbReference>
<feature type="binding site" evidence="10">
    <location>
        <begin position="9"/>
        <end position="12"/>
    </location>
    <ligand>
        <name>substrate</name>
    </ligand>
</feature>
<evidence type="ECO:0000256" key="9">
    <source>
        <dbReference type="HAMAP-Rule" id="MF_01629"/>
    </source>
</evidence>
<dbReference type="FunFam" id="2.30.110.10:FF:000005">
    <property type="entry name" value="NAD(P)H-hydrate epimerase"/>
    <property type="match status" value="1"/>
</dbReference>
<dbReference type="EC" id="1.4.3.5" evidence="9"/>
<feature type="binding site" evidence="9 11">
    <location>
        <position position="195"/>
    </location>
    <ligand>
        <name>FMN</name>
        <dbReference type="ChEBI" id="CHEBI:58210"/>
    </ligand>
</feature>
<dbReference type="InterPro" id="IPR000659">
    <property type="entry name" value="Pyridox_Oxase"/>
</dbReference>
<dbReference type="InterPro" id="IPR012349">
    <property type="entry name" value="Split_barrel_FMN-bd"/>
</dbReference>
<dbReference type="Proteomes" id="UP000642920">
    <property type="component" value="Unassembled WGS sequence"/>
</dbReference>
<evidence type="ECO:0000256" key="10">
    <source>
        <dbReference type="PIRSR" id="PIRSR000190-1"/>
    </source>
</evidence>
<feature type="binding site" evidence="9 11">
    <location>
        <position position="83"/>
    </location>
    <ligand>
        <name>FMN</name>
        <dbReference type="ChEBI" id="CHEBI:58210"/>
    </ligand>
</feature>
<dbReference type="PROSITE" id="PS01064">
    <property type="entry name" value="PYRIDOX_OXIDASE"/>
    <property type="match status" value="1"/>
</dbReference>
<keyword evidence="6 9" id="KW-0288">FMN</keyword>
<dbReference type="InterPro" id="IPR019576">
    <property type="entry name" value="Pyridoxamine_oxidase_dimer_C"/>
</dbReference>
<feature type="domain" description="Pyridoxine 5'-phosphate oxidase dimerisation C-terminal" evidence="13">
    <location>
        <begin position="172"/>
        <end position="212"/>
    </location>
</feature>
<evidence type="ECO:0000256" key="1">
    <source>
        <dbReference type="ARBA" id="ARBA00004738"/>
    </source>
</evidence>
<dbReference type="InterPro" id="IPR011576">
    <property type="entry name" value="Pyridox_Oxase_N"/>
</dbReference>
<dbReference type="GO" id="GO:0004733">
    <property type="term" value="F:pyridoxamine phosphate oxidase activity"/>
    <property type="evidence" value="ECO:0007669"/>
    <property type="project" value="UniProtKB-UniRule"/>
</dbReference>
<comment type="catalytic activity">
    <reaction evidence="9">
        <text>pyridoxine 5'-phosphate + O2 = pyridoxal 5'-phosphate + H2O2</text>
        <dbReference type="Rhea" id="RHEA:15149"/>
        <dbReference type="ChEBI" id="CHEBI:15379"/>
        <dbReference type="ChEBI" id="CHEBI:16240"/>
        <dbReference type="ChEBI" id="CHEBI:58589"/>
        <dbReference type="ChEBI" id="CHEBI:597326"/>
        <dbReference type="EC" id="1.4.3.5"/>
    </reaction>
</comment>
<dbReference type="GO" id="GO:0010181">
    <property type="term" value="F:FMN binding"/>
    <property type="evidence" value="ECO:0007669"/>
    <property type="project" value="UniProtKB-UniRule"/>
</dbReference>
<comment type="function">
    <text evidence="9">Catalyzes the oxidation of either pyridoxine 5'-phosphate (PNP) or pyridoxamine 5'-phosphate (PMP) into pyridoxal 5'-phosphate (PLP).</text>
</comment>
<feature type="binding site" evidence="9 11">
    <location>
        <position position="105"/>
    </location>
    <ligand>
        <name>FMN</name>
        <dbReference type="ChEBI" id="CHEBI:58210"/>
    </ligand>
</feature>
<evidence type="ECO:0000256" key="3">
    <source>
        <dbReference type="ARBA" id="ARBA00007301"/>
    </source>
</evidence>
<accession>A0A937AIT3</accession>
<feature type="binding site" evidence="9 11">
    <location>
        <begin position="76"/>
        <end position="77"/>
    </location>
    <ligand>
        <name>FMN</name>
        <dbReference type="ChEBI" id="CHEBI:58210"/>
    </ligand>
</feature>
<evidence type="ECO:0000259" key="12">
    <source>
        <dbReference type="Pfam" id="PF01243"/>
    </source>
</evidence>
<evidence type="ECO:0000256" key="5">
    <source>
        <dbReference type="ARBA" id="ARBA00022630"/>
    </source>
</evidence>
<dbReference type="InterPro" id="IPR019740">
    <property type="entry name" value="Pyridox_Oxase_CS"/>
</dbReference>
<gene>
    <name evidence="9 14" type="primary">pdxH</name>
    <name evidence="14" type="ORF">JKP34_16955</name>
</gene>
<feature type="binding site" evidence="9 10">
    <location>
        <position position="127"/>
    </location>
    <ligand>
        <name>substrate</name>
    </ligand>
</feature>
<dbReference type="PANTHER" id="PTHR10851">
    <property type="entry name" value="PYRIDOXINE-5-PHOSPHATE OXIDASE"/>
    <property type="match status" value="1"/>
</dbReference>
<comment type="caution">
    <text evidence="14">The sequence shown here is derived from an EMBL/GenBank/DDBJ whole genome shotgun (WGS) entry which is preliminary data.</text>
</comment>
<feature type="domain" description="Pyridoxamine 5'-phosphate oxidase N-terminal" evidence="12">
    <location>
        <begin position="34"/>
        <end position="159"/>
    </location>
</feature>
<proteinExistence type="inferred from homology"/>
<reference evidence="14" key="1">
    <citation type="submission" date="2021-01" db="EMBL/GenBank/DDBJ databases">
        <title>Marivirga sp. nov., isolated from intertidal surface sediments.</title>
        <authorList>
            <person name="Zhang M."/>
        </authorList>
    </citation>
    <scope>NUCLEOTIDE SEQUENCE</scope>
    <source>
        <strain evidence="14">SM1354</strain>
    </source>
</reference>
<keyword evidence="5 9" id="KW-0285">Flavoprotein</keyword>
<dbReference type="Pfam" id="PF01243">
    <property type="entry name" value="PNPOx_N"/>
    <property type="match status" value="1"/>
</dbReference>
<evidence type="ECO:0000313" key="15">
    <source>
        <dbReference type="Proteomes" id="UP000642920"/>
    </source>
</evidence>
<evidence type="ECO:0000256" key="2">
    <source>
        <dbReference type="ARBA" id="ARBA00005037"/>
    </source>
</evidence>
<feature type="binding site" evidence="9 10">
    <location>
        <position position="131"/>
    </location>
    <ligand>
        <name>substrate</name>
    </ligand>
</feature>
<name>A0A937AIT3_9BACT</name>
<keyword evidence="7 9" id="KW-0560">Oxidoreductase</keyword>
<feature type="binding site" evidence="9 11">
    <location>
        <position position="185"/>
    </location>
    <ligand>
        <name>FMN</name>
        <dbReference type="ChEBI" id="CHEBI:58210"/>
    </ligand>
</feature>
<comment type="caution">
    <text evidence="9">Lacks conserved residue(s) required for the propagation of feature annotation.</text>
</comment>
<protein>
    <recommendedName>
        <fullName evidence="9">Pyridoxine/pyridoxamine 5'-phosphate oxidase</fullName>
        <ecNumber evidence="9">1.4.3.5</ecNumber>
    </recommendedName>
    <alternativeName>
        <fullName evidence="9">PNP/PMP oxidase</fullName>
        <shortName evidence="9">PNPOx</shortName>
    </alternativeName>
    <alternativeName>
        <fullName evidence="9">Pyridoxal 5'-phosphate synthase</fullName>
    </alternativeName>
</protein>
<dbReference type="PIRSF" id="PIRSF000190">
    <property type="entry name" value="Pyd_amn-ph_oxd"/>
    <property type="match status" value="1"/>
</dbReference>
<organism evidence="14 15">
    <name type="scientific">Marivirga atlantica</name>
    <dbReference type="NCBI Taxonomy" id="1548457"/>
    <lineage>
        <taxon>Bacteria</taxon>
        <taxon>Pseudomonadati</taxon>
        <taxon>Bacteroidota</taxon>
        <taxon>Cytophagia</taxon>
        <taxon>Cytophagales</taxon>
        <taxon>Marivirgaceae</taxon>
        <taxon>Marivirga</taxon>
    </lineage>
</organism>
<evidence type="ECO:0000256" key="7">
    <source>
        <dbReference type="ARBA" id="ARBA00023002"/>
    </source>
</evidence>
<keyword evidence="8 9" id="KW-0664">Pyridoxine biosynthesis</keyword>
<keyword evidence="15" id="KW-1185">Reference proteome</keyword>
<evidence type="ECO:0000256" key="4">
    <source>
        <dbReference type="ARBA" id="ARBA00011738"/>
    </source>
</evidence>
<dbReference type="Pfam" id="PF10590">
    <property type="entry name" value="PNP_phzG_C"/>
    <property type="match status" value="1"/>
</dbReference>
<feature type="binding site" evidence="9 10">
    <location>
        <position position="66"/>
    </location>
    <ligand>
        <name>substrate</name>
    </ligand>
</feature>
<dbReference type="GO" id="GO:0008615">
    <property type="term" value="P:pyridoxine biosynthetic process"/>
    <property type="evidence" value="ECO:0007669"/>
    <property type="project" value="UniProtKB-UniRule"/>
</dbReference>
<sequence>MDKSIADIRKDYTKASLSESDVAKNPLIQFRKWFDEAISSQVLEPNAMNLATIKKDRVSSRIVLLKDLDAQGFVFYTNYESQKGQQMANNQNVALTFFWPELERQVRIEGVVEKVSVKESTAYFHSRPRGSQIGAWVSHQSNTINSREFLEQRQEEYQSQFEGKEVPKPEYWGGYRVIPNLLEFWQGRSSRLHDRIQFEKVNNDWKIERLSP</sequence>
<feature type="binding site" evidence="9 11">
    <location>
        <begin position="140"/>
        <end position="141"/>
    </location>
    <ligand>
        <name>FMN</name>
        <dbReference type="ChEBI" id="CHEBI:58210"/>
    </ligand>
</feature>
<comment type="similarity">
    <text evidence="3 9">Belongs to the pyridoxamine 5'-phosphate oxidase family.</text>
</comment>
<comment type="pathway">
    <text evidence="1 9">Cofactor metabolism; pyridoxal 5'-phosphate salvage; pyridoxal 5'-phosphate from pyridoxamine 5'-phosphate: step 1/1.</text>
</comment>
<evidence type="ECO:0000256" key="6">
    <source>
        <dbReference type="ARBA" id="ARBA00022643"/>
    </source>
</evidence>
<evidence type="ECO:0000313" key="14">
    <source>
        <dbReference type="EMBL" id="MBL0766958.1"/>
    </source>
</evidence>
<comment type="pathway">
    <text evidence="2 9">Cofactor metabolism; pyridoxal 5'-phosphate salvage; pyridoxal 5'-phosphate from pyridoxine 5'-phosphate: step 1/1.</text>
</comment>
<dbReference type="PANTHER" id="PTHR10851:SF0">
    <property type="entry name" value="PYRIDOXINE-5'-PHOSPHATE OXIDASE"/>
    <property type="match status" value="1"/>
</dbReference>
<evidence type="ECO:0000256" key="11">
    <source>
        <dbReference type="PIRSR" id="PIRSR000190-2"/>
    </source>
</evidence>
<comment type="catalytic activity">
    <reaction evidence="9">
        <text>pyridoxamine 5'-phosphate + O2 + H2O = pyridoxal 5'-phosphate + H2O2 + NH4(+)</text>
        <dbReference type="Rhea" id="RHEA:15817"/>
        <dbReference type="ChEBI" id="CHEBI:15377"/>
        <dbReference type="ChEBI" id="CHEBI:15379"/>
        <dbReference type="ChEBI" id="CHEBI:16240"/>
        <dbReference type="ChEBI" id="CHEBI:28938"/>
        <dbReference type="ChEBI" id="CHEBI:58451"/>
        <dbReference type="ChEBI" id="CHEBI:597326"/>
        <dbReference type="EC" id="1.4.3.5"/>
    </reaction>
</comment>
<evidence type="ECO:0000256" key="8">
    <source>
        <dbReference type="ARBA" id="ARBA00023096"/>
    </source>
</evidence>
<comment type="subunit">
    <text evidence="4 9">Homodimer.</text>
</comment>
<dbReference type="EMBL" id="JAERQG010000005">
    <property type="protein sequence ID" value="MBL0766958.1"/>
    <property type="molecule type" value="Genomic_DNA"/>
</dbReference>
<comment type="cofactor">
    <cofactor evidence="9 11">
        <name>FMN</name>
        <dbReference type="ChEBI" id="CHEBI:58210"/>
    </cofactor>
    <text evidence="9 11">Binds 1 FMN per subunit.</text>
</comment>
<evidence type="ECO:0000259" key="13">
    <source>
        <dbReference type="Pfam" id="PF10590"/>
    </source>
</evidence>
<dbReference type="Gene3D" id="2.30.110.10">
    <property type="entry name" value="Electron Transport, Fmn-binding Protein, Chain A"/>
    <property type="match status" value="1"/>
</dbReference>
<dbReference type="HAMAP" id="MF_01629">
    <property type="entry name" value="PdxH"/>
    <property type="match status" value="1"/>
</dbReference>
<feature type="binding site" evidence="9 11">
    <location>
        <begin position="61"/>
        <end position="66"/>
    </location>
    <ligand>
        <name>FMN</name>
        <dbReference type="ChEBI" id="CHEBI:58210"/>
    </ligand>
</feature>
<feature type="binding site" evidence="9 10">
    <location>
        <begin position="191"/>
        <end position="193"/>
    </location>
    <ligand>
        <name>substrate</name>
    </ligand>
</feature>
<feature type="binding site" evidence="9 10">
    <location>
        <position position="123"/>
    </location>
    <ligand>
        <name>substrate</name>
    </ligand>
</feature>
<dbReference type="NCBIfam" id="NF004231">
    <property type="entry name" value="PRK05679.1"/>
    <property type="match status" value="1"/>
</dbReference>
<dbReference type="AlphaFoldDB" id="A0A937AIT3"/>
<dbReference type="NCBIfam" id="TIGR00558">
    <property type="entry name" value="pdxH"/>
    <property type="match status" value="1"/>
</dbReference>
<dbReference type="SUPFAM" id="SSF50475">
    <property type="entry name" value="FMN-binding split barrel"/>
    <property type="match status" value="1"/>
</dbReference>